<keyword evidence="7 10" id="KW-0521">NADP</keyword>
<feature type="domain" description="Semialdehyde dehydrogenase NAD-binding" evidence="12">
    <location>
        <begin position="4"/>
        <end position="129"/>
    </location>
</feature>
<comment type="pathway">
    <text evidence="2 10">Amino-acid biosynthesis; L-threonine biosynthesis; L-threonine from L-aspartate: step 2/5.</text>
</comment>
<name>D2RFG8_ARCPA</name>
<keyword evidence="14" id="KW-1185">Reference proteome</keyword>
<dbReference type="STRING" id="572546.Arcpr_1818"/>
<keyword evidence="6 10" id="KW-0791">Threonine biosynthesis</keyword>
<keyword evidence="10" id="KW-0220">Diaminopimelate biosynthesis</keyword>
<accession>D2RFG8</accession>
<comment type="function">
    <text evidence="10">Catalyzes the NADPH-dependent formation of L-aspartate-semialdehyde (L-ASA) by the reductive dephosphorylation of L-aspartyl-4-phosphate.</text>
</comment>
<evidence type="ECO:0000256" key="10">
    <source>
        <dbReference type="HAMAP-Rule" id="MF_02121"/>
    </source>
</evidence>
<dbReference type="NCBIfam" id="TIGR00978">
    <property type="entry name" value="asd_EA"/>
    <property type="match status" value="1"/>
</dbReference>
<feature type="binding site" evidence="10">
    <location>
        <begin position="11"/>
        <end position="14"/>
    </location>
    <ligand>
        <name>NADP(+)</name>
        <dbReference type="ChEBI" id="CHEBI:58349"/>
    </ligand>
</feature>
<dbReference type="GO" id="GO:0009089">
    <property type="term" value="P:lysine biosynthetic process via diaminopimelate"/>
    <property type="evidence" value="ECO:0007669"/>
    <property type="project" value="UniProtKB-UniRule"/>
</dbReference>
<comment type="subunit">
    <text evidence="10">Homodimer.</text>
</comment>
<dbReference type="PIRSF" id="PIRSF000148">
    <property type="entry name" value="ASA_dh"/>
    <property type="match status" value="1"/>
</dbReference>
<proteinExistence type="inferred from homology"/>
<dbReference type="EMBL" id="CP001857">
    <property type="protein sequence ID" value="ADB58862.1"/>
    <property type="molecule type" value="Genomic_DNA"/>
</dbReference>
<dbReference type="UniPathway" id="UPA00050">
    <property type="reaction ID" value="UER00463"/>
</dbReference>
<dbReference type="UniPathway" id="UPA00034">
    <property type="reaction ID" value="UER00016"/>
</dbReference>
<feature type="binding site" evidence="10">
    <location>
        <position position="174"/>
    </location>
    <ligand>
        <name>substrate</name>
    </ligand>
</feature>
<keyword evidence="8 10" id="KW-0560">Oxidoreductase</keyword>
<keyword evidence="9 10" id="KW-0486">Methionine biosynthesis</keyword>
<evidence type="ECO:0000256" key="4">
    <source>
        <dbReference type="ARBA" id="ARBA00013120"/>
    </source>
</evidence>
<feature type="binding site" evidence="10">
    <location>
        <begin position="177"/>
        <end position="178"/>
    </location>
    <ligand>
        <name>NADP(+)</name>
        <dbReference type="ChEBI" id="CHEBI:58349"/>
    </ligand>
</feature>
<dbReference type="NCBIfam" id="NF006416">
    <property type="entry name" value="PRK08664.1"/>
    <property type="match status" value="1"/>
</dbReference>
<comment type="pathway">
    <text evidence="10">Amino-acid biosynthesis; L-lysine biosynthesis via DAP pathway; (S)-tetrahydrodipicolinate from L-aspartate: step 2/4.</text>
</comment>
<evidence type="ECO:0000256" key="2">
    <source>
        <dbReference type="ARBA" id="ARBA00005097"/>
    </source>
</evidence>
<keyword evidence="10" id="KW-0457">Lysine biosynthesis</keyword>
<evidence type="ECO:0000256" key="3">
    <source>
        <dbReference type="ARBA" id="ARBA00010584"/>
    </source>
</evidence>
<sequence>MKYKVGVLGATGMVGQKFVQLLANHPWFKITTLMASERRVGKKYGDEVDWIVSSDVPKDVRDIEMSPMDPKYCDADIVFSALPSDVAREVEPKFAKEGFVVASNASAYRMEEDVPLVIPEVNPDHLQLIDVQKRNRGWDGFIVTNPNCTTIMLTITLKPLMDLKLKSVRVATMQALSGAGYPGVPSLAIVDNIIPFIKGEEEKVESEPLKILGRLEGGKVIPADLEISASCHRVPVIDGHLEAVWARFDGNVSVEDVIDAFDSLKPLDLPTSPEKVIVVRSEVDRPQPRLDRDTGNGMSVVVGRLKKVKDNEVRYLVLGHNTVRGAAGASILNAELMIKEGYISQA</sequence>
<dbReference type="InterPro" id="IPR012080">
    <property type="entry name" value="Asp_semialdehyde_DH"/>
</dbReference>
<evidence type="ECO:0000256" key="6">
    <source>
        <dbReference type="ARBA" id="ARBA00022697"/>
    </source>
</evidence>
<dbReference type="InterPro" id="IPR005676">
    <property type="entry name" value="Asp_semi-ald_DH_pep-lack"/>
</dbReference>
<evidence type="ECO:0000256" key="11">
    <source>
        <dbReference type="PIRSR" id="PIRSR000148-1"/>
    </source>
</evidence>
<dbReference type="SMART" id="SM00859">
    <property type="entry name" value="Semialdhyde_dh"/>
    <property type="match status" value="1"/>
</dbReference>
<gene>
    <name evidence="10" type="primary">asd</name>
    <name evidence="13" type="ordered locus">Arcpr_1818</name>
</gene>
<dbReference type="PANTHER" id="PTHR46718">
    <property type="entry name" value="ASPARTATE-SEMIALDEHYDE DEHYDROGENASE"/>
    <property type="match status" value="1"/>
</dbReference>
<dbReference type="GO" id="GO:0046983">
    <property type="term" value="F:protein dimerization activity"/>
    <property type="evidence" value="ECO:0007669"/>
    <property type="project" value="InterPro"/>
</dbReference>
<dbReference type="GO" id="GO:0019877">
    <property type="term" value="P:diaminopimelate biosynthetic process"/>
    <property type="evidence" value="ECO:0007669"/>
    <property type="project" value="UniProtKB-UniRule"/>
</dbReference>
<evidence type="ECO:0000256" key="1">
    <source>
        <dbReference type="ARBA" id="ARBA00005021"/>
    </source>
</evidence>
<comment type="caution">
    <text evidence="10">Lacks conserved residue(s) required for the propagation of feature annotation.</text>
</comment>
<dbReference type="Gene3D" id="3.40.50.720">
    <property type="entry name" value="NAD(P)-binding Rossmann-like Domain"/>
    <property type="match status" value="1"/>
</dbReference>
<dbReference type="eggNOG" id="arCOG00494">
    <property type="taxonomic scope" value="Archaea"/>
</dbReference>
<dbReference type="HAMAP" id="MF_02121">
    <property type="entry name" value="ASADH"/>
    <property type="match status" value="1"/>
</dbReference>
<feature type="binding site" evidence="10">
    <location>
        <position position="233"/>
    </location>
    <ligand>
        <name>substrate</name>
    </ligand>
</feature>
<dbReference type="InterPro" id="IPR012280">
    <property type="entry name" value="Semialdhyde_DH_dimer_dom"/>
</dbReference>
<dbReference type="HOGENOM" id="CLU_049966_1_0_2"/>
<dbReference type="GO" id="GO:0050661">
    <property type="term" value="F:NADP binding"/>
    <property type="evidence" value="ECO:0007669"/>
    <property type="project" value="UniProtKB-UniRule"/>
</dbReference>
<feature type="binding site" evidence="10">
    <location>
        <position position="203"/>
    </location>
    <ligand>
        <name>phosphate</name>
        <dbReference type="ChEBI" id="CHEBI:43474"/>
    </ligand>
</feature>
<keyword evidence="5 10" id="KW-0028">Amino-acid biosynthesis</keyword>
<feature type="binding site" evidence="10">
    <location>
        <position position="109"/>
    </location>
    <ligand>
        <name>phosphate</name>
        <dbReference type="ChEBI" id="CHEBI:43474"/>
    </ligand>
</feature>
<dbReference type="OrthoDB" id="38238at2157"/>
<dbReference type="GO" id="GO:0051287">
    <property type="term" value="F:NAD binding"/>
    <property type="evidence" value="ECO:0007669"/>
    <property type="project" value="InterPro"/>
</dbReference>
<dbReference type="InterPro" id="IPR036291">
    <property type="entry name" value="NAD(P)-bd_dom_sf"/>
</dbReference>
<evidence type="ECO:0000259" key="12">
    <source>
        <dbReference type="SMART" id="SM00859"/>
    </source>
</evidence>
<feature type="binding site" evidence="10">
    <location>
        <position position="200"/>
    </location>
    <ligand>
        <name>substrate</name>
    </ligand>
</feature>
<comment type="catalytic activity">
    <reaction evidence="10">
        <text>L-aspartate 4-semialdehyde + phosphate + NADP(+) = 4-phospho-L-aspartate + NADPH + H(+)</text>
        <dbReference type="Rhea" id="RHEA:24284"/>
        <dbReference type="ChEBI" id="CHEBI:15378"/>
        <dbReference type="ChEBI" id="CHEBI:43474"/>
        <dbReference type="ChEBI" id="CHEBI:57535"/>
        <dbReference type="ChEBI" id="CHEBI:57783"/>
        <dbReference type="ChEBI" id="CHEBI:58349"/>
        <dbReference type="ChEBI" id="CHEBI:537519"/>
        <dbReference type="EC" id="1.2.1.11"/>
    </reaction>
</comment>
<dbReference type="InterPro" id="IPR051823">
    <property type="entry name" value="ASADH-related"/>
</dbReference>
<dbReference type="UniPathway" id="UPA00051">
    <property type="reaction ID" value="UER00464"/>
</dbReference>
<dbReference type="CDD" id="cd02315">
    <property type="entry name" value="ScASADH_like_N"/>
    <property type="match status" value="1"/>
</dbReference>
<protein>
    <recommendedName>
        <fullName evidence="4 10">Aspartate-semialdehyde dehydrogenase</fullName>
        <shortName evidence="10">ASA dehydrogenase</shortName>
        <shortName evidence="10">ASADH</shortName>
        <ecNumber evidence="4 10">1.2.1.11</ecNumber>
    </recommendedName>
    <alternativeName>
        <fullName evidence="10">Aspartate-beta-semialdehyde dehydrogenase</fullName>
    </alternativeName>
</protein>
<reference evidence="13 14" key="1">
    <citation type="journal article" date="2010" name="Stand. Genomic Sci.">
        <title>Complete genome sequence of Archaeoglobus profundus type strain (AV18).</title>
        <authorList>
            <person name="von Jan M."/>
            <person name="Lapidus A."/>
            <person name="Del Rio T.G."/>
            <person name="Copeland A."/>
            <person name="Tice H."/>
            <person name="Cheng J.F."/>
            <person name="Lucas S."/>
            <person name="Chen F."/>
            <person name="Nolan M."/>
            <person name="Goodwin L."/>
            <person name="Han C."/>
            <person name="Pitluck S."/>
            <person name="Liolios K."/>
            <person name="Ivanova N."/>
            <person name="Mavromatis K."/>
            <person name="Ovchinnikova G."/>
            <person name="Chertkov O."/>
            <person name="Pati A."/>
            <person name="Chen A."/>
            <person name="Palaniappan K."/>
            <person name="Land M."/>
            <person name="Hauser L."/>
            <person name="Chang Y.J."/>
            <person name="Jeffries C.D."/>
            <person name="Saunders E."/>
            <person name="Brettin T."/>
            <person name="Detter J.C."/>
            <person name="Chain P."/>
            <person name="Eichinger K."/>
            <person name="Huber H."/>
            <person name="Spring S."/>
            <person name="Rohde M."/>
            <person name="Goker M."/>
            <person name="Wirth R."/>
            <person name="Woyke T."/>
            <person name="Bristow J."/>
            <person name="Eisen J.A."/>
            <person name="Markowitz V."/>
            <person name="Hugenholtz P."/>
            <person name="Kyrpides N.C."/>
            <person name="Klenk H.P."/>
        </authorList>
    </citation>
    <scope>NUCLEOTIDE SEQUENCE [LARGE SCALE GENOMIC DNA]</scope>
    <source>
        <strain evidence="14">DSM 5631 / JCM 9629 / NBRC 100127 / Av18</strain>
    </source>
</reference>
<dbReference type="GeneID" id="8740514"/>
<dbReference type="CDD" id="cd18130">
    <property type="entry name" value="ASADH_C_arch_fung_like"/>
    <property type="match status" value="1"/>
</dbReference>
<dbReference type="PaxDb" id="572546-Arcpr_1818"/>
<dbReference type="KEGG" id="apo:Arcpr_1818"/>
<dbReference type="GO" id="GO:0071266">
    <property type="term" value="P:'de novo' L-methionine biosynthetic process"/>
    <property type="evidence" value="ECO:0007669"/>
    <property type="project" value="UniProtKB-UniRule"/>
</dbReference>
<dbReference type="RefSeq" id="WP_012941197.1">
    <property type="nucleotide sequence ID" value="NC_013741.1"/>
</dbReference>
<dbReference type="InterPro" id="IPR000534">
    <property type="entry name" value="Semialdehyde_DH_NAD-bd"/>
</dbReference>
<evidence type="ECO:0000256" key="9">
    <source>
        <dbReference type="ARBA" id="ARBA00023167"/>
    </source>
</evidence>
<dbReference type="AlphaFoldDB" id="D2RFG8"/>
<feature type="binding site" evidence="10">
    <location>
        <begin position="321"/>
        <end position="322"/>
    </location>
    <ligand>
        <name>NADP(+)</name>
        <dbReference type="ChEBI" id="CHEBI:58349"/>
    </ligand>
</feature>
<dbReference type="GO" id="GO:0004073">
    <property type="term" value="F:aspartate-semialdehyde dehydrogenase activity"/>
    <property type="evidence" value="ECO:0007669"/>
    <property type="project" value="UniProtKB-UniRule"/>
</dbReference>
<organism evidence="13 14">
    <name type="scientific">Archaeoglobus profundus (strain DSM 5631 / JCM 9629 / NBRC 100127 / Av18)</name>
    <dbReference type="NCBI Taxonomy" id="572546"/>
    <lineage>
        <taxon>Archaea</taxon>
        <taxon>Methanobacteriati</taxon>
        <taxon>Methanobacteriota</taxon>
        <taxon>Archaeoglobi</taxon>
        <taxon>Archaeoglobales</taxon>
        <taxon>Archaeoglobaceae</taxon>
        <taxon>Archaeoglobus</taxon>
    </lineage>
</organism>
<dbReference type="Proteomes" id="UP000001901">
    <property type="component" value="Chromosome"/>
</dbReference>
<comment type="similarity">
    <text evidence="3 10">Belongs to the aspartate-semialdehyde dehydrogenase family.</text>
</comment>
<dbReference type="Pfam" id="PF01118">
    <property type="entry name" value="Semialdhyde_dh"/>
    <property type="match status" value="1"/>
</dbReference>
<dbReference type="EC" id="1.2.1.11" evidence="4 10"/>
<dbReference type="SUPFAM" id="SSF51735">
    <property type="entry name" value="NAD(P)-binding Rossmann-fold domains"/>
    <property type="match status" value="1"/>
</dbReference>
<dbReference type="GO" id="GO:0009088">
    <property type="term" value="P:threonine biosynthetic process"/>
    <property type="evidence" value="ECO:0007669"/>
    <property type="project" value="UniProtKB-UniRule"/>
</dbReference>
<dbReference type="SUPFAM" id="SSF55347">
    <property type="entry name" value="Glyceraldehyde-3-phosphate dehydrogenase-like, C-terminal domain"/>
    <property type="match status" value="1"/>
</dbReference>
<feature type="active site" description="Acyl-thioester intermediate" evidence="10 11">
    <location>
        <position position="148"/>
    </location>
</feature>
<dbReference type="Gene3D" id="3.30.360.10">
    <property type="entry name" value="Dihydrodipicolinate Reductase, domain 2"/>
    <property type="match status" value="1"/>
</dbReference>
<evidence type="ECO:0000256" key="5">
    <source>
        <dbReference type="ARBA" id="ARBA00022605"/>
    </source>
</evidence>
<dbReference type="PANTHER" id="PTHR46718:SF1">
    <property type="entry name" value="ASPARTATE-SEMIALDEHYDE DEHYDROGENASE"/>
    <property type="match status" value="1"/>
</dbReference>
<comment type="pathway">
    <text evidence="1 10">Amino-acid biosynthesis; L-methionine biosynthesis via de novo pathway; L-homoserine from L-aspartate: step 2/3.</text>
</comment>
<dbReference type="Pfam" id="PF02774">
    <property type="entry name" value="Semialdhyde_dhC"/>
    <property type="match status" value="1"/>
</dbReference>
<evidence type="ECO:0000256" key="7">
    <source>
        <dbReference type="ARBA" id="ARBA00022857"/>
    </source>
</evidence>
<evidence type="ECO:0000256" key="8">
    <source>
        <dbReference type="ARBA" id="ARBA00023002"/>
    </source>
</evidence>
<feature type="active site" description="Proton acceptor" evidence="10 11">
    <location>
        <position position="240"/>
    </location>
</feature>
<evidence type="ECO:0000313" key="13">
    <source>
        <dbReference type="EMBL" id="ADB58862.1"/>
    </source>
</evidence>
<evidence type="ECO:0000313" key="14">
    <source>
        <dbReference type="Proteomes" id="UP000001901"/>
    </source>
</evidence>